<gene>
    <name evidence="1" type="ORF">K466DRAFT_211862</name>
</gene>
<evidence type="ECO:0000313" key="2">
    <source>
        <dbReference type="Proteomes" id="UP000308197"/>
    </source>
</evidence>
<accession>A0A5C3PSL9</accession>
<proteinExistence type="predicted"/>
<dbReference type="InParanoid" id="A0A5C3PSL9"/>
<keyword evidence="2" id="KW-1185">Reference proteome</keyword>
<evidence type="ECO:0000313" key="1">
    <source>
        <dbReference type="EMBL" id="TFK92616.1"/>
    </source>
</evidence>
<dbReference type="AlphaFoldDB" id="A0A5C3PSL9"/>
<dbReference type="Proteomes" id="UP000308197">
    <property type="component" value="Unassembled WGS sequence"/>
</dbReference>
<protein>
    <submittedName>
        <fullName evidence="1">Uncharacterized protein</fullName>
    </submittedName>
</protein>
<sequence>MPAPRICQHAQSTKPSQLLCDTILGRYSPWCLPASLIARAARHVIRLRFRLVHASGTVGLRVGTRVLPRVAFEIRDSTIHSPQSTQLQSTEQVAVQVQVRYRSRHDTQALAREQAHRSLLRSGRSVAMVHQHRRYSTIAVVRRKQPASLQCLQPFAPGAGRASFATSPWMPGA</sequence>
<organism evidence="1 2">
    <name type="scientific">Polyporus arcularius HHB13444</name>
    <dbReference type="NCBI Taxonomy" id="1314778"/>
    <lineage>
        <taxon>Eukaryota</taxon>
        <taxon>Fungi</taxon>
        <taxon>Dikarya</taxon>
        <taxon>Basidiomycota</taxon>
        <taxon>Agaricomycotina</taxon>
        <taxon>Agaricomycetes</taxon>
        <taxon>Polyporales</taxon>
        <taxon>Polyporaceae</taxon>
        <taxon>Polyporus</taxon>
    </lineage>
</organism>
<dbReference type="EMBL" id="ML210995">
    <property type="protein sequence ID" value="TFK92616.1"/>
    <property type="molecule type" value="Genomic_DNA"/>
</dbReference>
<reference evidence="1 2" key="1">
    <citation type="journal article" date="2019" name="Nat. Ecol. Evol.">
        <title>Megaphylogeny resolves global patterns of mushroom evolution.</title>
        <authorList>
            <person name="Varga T."/>
            <person name="Krizsan K."/>
            <person name="Foldi C."/>
            <person name="Dima B."/>
            <person name="Sanchez-Garcia M."/>
            <person name="Sanchez-Ramirez S."/>
            <person name="Szollosi G.J."/>
            <person name="Szarkandi J.G."/>
            <person name="Papp V."/>
            <person name="Albert L."/>
            <person name="Andreopoulos W."/>
            <person name="Angelini C."/>
            <person name="Antonin V."/>
            <person name="Barry K.W."/>
            <person name="Bougher N.L."/>
            <person name="Buchanan P."/>
            <person name="Buyck B."/>
            <person name="Bense V."/>
            <person name="Catcheside P."/>
            <person name="Chovatia M."/>
            <person name="Cooper J."/>
            <person name="Damon W."/>
            <person name="Desjardin D."/>
            <person name="Finy P."/>
            <person name="Geml J."/>
            <person name="Haridas S."/>
            <person name="Hughes K."/>
            <person name="Justo A."/>
            <person name="Karasinski D."/>
            <person name="Kautmanova I."/>
            <person name="Kiss B."/>
            <person name="Kocsube S."/>
            <person name="Kotiranta H."/>
            <person name="LaButti K.M."/>
            <person name="Lechner B.E."/>
            <person name="Liimatainen K."/>
            <person name="Lipzen A."/>
            <person name="Lukacs Z."/>
            <person name="Mihaltcheva S."/>
            <person name="Morgado L.N."/>
            <person name="Niskanen T."/>
            <person name="Noordeloos M.E."/>
            <person name="Ohm R.A."/>
            <person name="Ortiz-Santana B."/>
            <person name="Ovrebo C."/>
            <person name="Racz N."/>
            <person name="Riley R."/>
            <person name="Savchenko A."/>
            <person name="Shiryaev A."/>
            <person name="Soop K."/>
            <person name="Spirin V."/>
            <person name="Szebenyi C."/>
            <person name="Tomsovsky M."/>
            <person name="Tulloss R.E."/>
            <person name="Uehling J."/>
            <person name="Grigoriev I.V."/>
            <person name="Vagvolgyi C."/>
            <person name="Papp T."/>
            <person name="Martin F.M."/>
            <person name="Miettinen O."/>
            <person name="Hibbett D.S."/>
            <person name="Nagy L.G."/>
        </authorList>
    </citation>
    <scope>NUCLEOTIDE SEQUENCE [LARGE SCALE GENOMIC DNA]</scope>
    <source>
        <strain evidence="1 2">HHB13444</strain>
    </source>
</reference>
<name>A0A5C3PSL9_9APHY</name>